<dbReference type="PROSITE" id="PS51037">
    <property type="entry name" value="YEATS"/>
    <property type="match status" value="1"/>
</dbReference>
<evidence type="ECO:0000259" key="5">
    <source>
        <dbReference type="PROSITE" id="PS51037"/>
    </source>
</evidence>
<evidence type="ECO:0000256" key="3">
    <source>
        <dbReference type="SAM" id="Coils"/>
    </source>
</evidence>
<evidence type="ECO:0000256" key="1">
    <source>
        <dbReference type="ARBA" id="ARBA00023242"/>
    </source>
</evidence>
<dbReference type="Pfam" id="PF22951">
    <property type="entry name" value="3HBD"/>
    <property type="match status" value="1"/>
</dbReference>
<gene>
    <name evidence="6" type="ORF">ACAOBT_LOCUS26989</name>
</gene>
<dbReference type="EMBL" id="CAKOFQ010007512">
    <property type="protein sequence ID" value="CAH2002791.1"/>
    <property type="molecule type" value="Genomic_DNA"/>
</dbReference>
<keyword evidence="1 2" id="KW-0539">Nucleus</keyword>
<comment type="caution">
    <text evidence="6">The sequence shown here is derived from an EMBL/GenBank/DDBJ whole genome shotgun (WGS) entry which is preliminary data.</text>
</comment>
<evidence type="ECO:0000256" key="2">
    <source>
        <dbReference type="PROSITE-ProRule" id="PRU00376"/>
    </source>
</evidence>
<dbReference type="GO" id="GO:0005634">
    <property type="term" value="C:nucleus"/>
    <property type="evidence" value="ECO:0007669"/>
    <property type="project" value="UniProtKB-SubCell"/>
</dbReference>
<keyword evidence="3" id="KW-0175">Coiled coil</keyword>
<dbReference type="Gene3D" id="2.60.40.1970">
    <property type="entry name" value="YEATS domain"/>
    <property type="match status" value="1"/>
</dbReference>
<dbReference type="OrthoDB" id="1741717at2759"/>
<feature type="region of interest" description="Disordered" evidence="4">
    <location>
        <begin position="181"/>
        <end position="200"/>
    </location>
</feature>
<sequence length="1051" mass="120285">MDCLPGIVVASCSSTKPRSLIKLITKNKEVLDDPKIPGLIHQTWEISNKYYTAKVKFLGLEMPVSQTNDLDTNVQALILHMDPNKESGLVDLEKWMYPNQNHCFEVKLLLSNYCTEETKITKYQALQWCLKHDFEFIELYPTKSKEEPEEDSIIKEKTGVERIIEALQCYTWPNLVLKDKDKPKGDVSSRSSNNPEECDDGADDFTELFAQLHMMKDSLQNMPVNQRKQCAEQMVTAFWKAIGDKSLVYDLFIRNNQVMDSNDDKVDPDYVTNNAALRNLEKRDENTVSAETIHRIISEEFTKELTLREKQLEEIEEQITKAQKLLHLVRYVIITSYYDKKSLEHTTTAEEQMSTVFDSQNRIHPAVKKLIGKNPTLDVFNIHGKRKAAKSSLFGEPSTSQVVETKKPKLEVKGISKTSVDSNQNCLQSRKKTRHRIVVGNISKYMSSVEDDNMTHKWMVYVRGDKSKPDISDIVEKVVFYLHPSYKPNDVVEVNESPFHLSRRGWGEFPLRVQIFFKSSLNKPVDIVHNLKLDKSCTGRQVLGNETLVDVYLRDSTPANTITIKKEPSDLGVSEESLDWQEIAESQSSSSTSNIELKEEPPHSEVGIFDLDLLLPGSSSLETTYIPLEDLDSTNEHSYCNNGLLDSSISQDHSYSLPSGSEDDSKIVKKEINITDILEQGNNRLIFGLGDNYLDDNKRKKVVIPKKSTPASTTSTPLAQSIKILPATYSKLVNLNNGHSVQVWVLPQGIPNQQKPTHSKQVELRTVQQDTPMIDYEKYKVTLPKNRFKNLGEALMYLMRRLPLWDERRKDLNFRCTFPYVAGNRQEFERWNVGKRANSEWCRARMLKSILSEEKFPSVEKWSTKTYFMYARSHGYCALVKHRSLFSKYSKDITLISECFSTSLSLPKNISRRLLDADLDYDVDVESNGDARSNSLEPTLTIDLDQSDTILKNQCVFVKEAALDVGVVLKPEQIVEGVTMNAAERVMLEAVKCFAENLIRRAHHHLVCQTTHKDGCLEVTKDEIQVALKDRSEMESIFTFKRMKKERQLFS</sequence>
<evidence type="ECO:0000256" key="4">
    <source>
        <dbReference type="SAM" id="MobiDB-lite"/>
    </source>
</evidence>
<dbReference type="GO" id="GO:0006355">
    <property type="term" value="P:regulation of DNA-templated transcription"/>
    <property type="evidence" value="ECO:0007669"/>
    <property type="project" value="InterPro"/>
</dbReference>
<dbReference type="Pfam" id="PF03366">
    <property type="entry name" value="YEATS"/>
    <property type="match status" value="1"/>
</dbReference>
<reference evidence="6" key="1">
    <citation type="submission" date="2022-03" db="EMBL/GenBank/DDBJ databases">
        <authorList>
            <person name="Sayadi A."/>
        </authorList>
    </citation>
    <scope>NUCLEOTIDE SEQUENCE</scope>
</reference>
<dbReference type="InterPro" id="IPR055127">
    <property type="entry name" value="YEATS2_3HBD"/>
</dbReference>
<dbReference type="PANTHER" id="PTHR23195">
    <property type="entry name" value="YEATS DOMAIN"/>
    <property type="match status" value="1"/>
</dbReference>
<evidence type="ECO:0000313" key="7">
    <source>
        <dbReference type="Proteomes" id="UP001152888"/>
    </source>
</evidence>
<proteinExistence type="predicted"/>
<feature type="domain" description="YEATS" evidence="5">
    <location>
        <begin position="427"/>
        <end position="567"/>
    </location>
</feature>
<comment type="subcellular location">
    <subcellularLocation>
        <location evidence="2">Nucleus</location>
    </subcellularLocation>
</comment>
<dbReference type="Proteomes" id="UP001152888">
    <property type="component" value="Unassembled WGS sequence"/>
</dbReference>
<accession>A0A9P0PXK9</accession>
<dbReference type="InterPro" id="IPR038704">
    <property type="entry name" value="YEAST_sf"/>
</dbReference>
<keyword evidence="7" id="KW-1185">Reference proteome</keyword>
<name>A0A9P0PXK9_ACAOB</name>
<evidence type="ECO:0000313" key="6">
    <source>
        <dbReference type="EMBL" id="CAH2002791.1"/>
    </source>
</evidence>
<dbReference type="Pfam" id="PF10199">
    <property type="entry name" value="Adaptin_binding"/>
    <property type="match status" value="1"/>
</dbReference>
<dbReference type="InterPro" id="IPR055129">
    <property type="entry name" value="YEATS_dom"/>
</dbReference>
<protein>
    <recommendedName>
        <fullName evidence="5">YEATS domain-containing protein</fullName>
    </recommendedName>
</protein>
<feature type="coiled-coil region" evidence="3">
    <location>
        <begin position="298"/>
        <end position="325"/>
    </location>
</feature>
<dbReference type="AlphaFoldDB" id="A0A9P0PXK9"/>
<dbReference type="Gene3D" id="3.40.50.11960">
    <property type="match status" value="1"/>
</dbReference>
<dbReference type="CDD" id="cd16907">
    <property type="entry name" value="YEATS_YEATS2_like"/>
    <property type="match status" value="1"/>
</dbReference>
<organism evidence="6 7">
    <name type="scientific">Acanthoscelides obtectus</name>
    <name type="common">Bean weevil</name>
    <name type="synonym">Bruchus obtectus</name>
    <dbReference type="NCBI Taxonomy" id="200917"/>
    <lineage>
        <taxon>Eukaryota</taxon>
        <taxon>Metazoa</taxon>
        <taxon>Ecdysozoa</taxon>
        <taxon>Arthropoda</taxon>
        <taxon>Hexapoda</taxon>
        <taxon>Insecta</taxon>
        <taxon>Pterygota</taxon>
        <taxon>Neoptera</taxon>
        <taxon>Endopterygota</taxon>
        <taxon>Coleoptera</taxon>
        <taxon>Polyphaga</taxon>
        <taxon>Cucujiformia</taxon>
        <taxon>Chrysomeloidea</taxon>
        <taxon>Chrysomelidae</taxon>
        <taxon>Bruchinae</taxon>
        <taxon>Bruchini</taxon>
        <taxon>Acanthoscelides</taxon>
    </lineage>
</organism>
<dbReference type="InterPro" id="IPR005033">
    <property type="entry name" value="YEATS"/>
</dbReference>